<keyword evidence="1" id="KW-0808">Transferase</keyword>
<name>A0A212LEL0_9HYPH</name>
<proteinExistence type="predicted"/>
<accession>A0A212LEL0</accession>
<dbReference type="AlphaFoldDB" id="A0A212LEL0"/>
<dbReference type="InterPro" id="IPR007710">
    <property type="entry name" value="Nucleoside_deoxyribTrfase"/>
</dbReference>
<protein>
    <submittedName>
        <fullName evidence="1">Nucleoside 2-deoxyribosyltransferase protein</fullName>
    </submittedName>
</protein>
<sequence length="197" mass="21191">MSRPRAYLAGPEVFLADGAAIIAAKNDLALAYGFLPNGIAEDELNPAGLSPFEFGHRISLANEKAMRASDVIVANLTPFRGISADIGTAYELGFMCALGRAAYGYTNTVRPYFERLRDDYYHGAIARAADGATRGPDGMMVEDHGMVDNLMLDGGIETMGGILVRRQVEPARLWSDLAAFEDCLRAAAVRFGLAVRA</sequence>
<dbReference type="SUPFAM" id="SSF52309">
    <property type="entry name" value="N-(deoxy)ribosyltransferase-like"/>
    <property type="match status" value="1"/>
</dbReference>
<dbReference type="GO" id="GO:0016740">
    <property type="term" value="F:transferase activity"/>
    <property type="evidence" value="ECO:0007669"/>
    <property type="project" value="UniProtKB-KW"/>
</dbReference>
<reference evidence="1" key="1">
    <citation type="submission" date="2016-08" db="EMBL/GenBank/DDBJ databases">
        <authorList>
            <person name="Seilhamer J.J."/>
        </authorList>
    </citation>
    <scope>NUCLEOTIDE SEQUENCE</scope>
    <source>
        <strain evidence="1">86</strain>
    </source>
</reference>
<dbReference type="Gene3D" id="3.40.50.450">
    <property type="match status" value="1"/>
</dbReference>
<dbReference type="RefSeq" id="WP_100079768.1">
    <property type="nucleotide sequence ID" value="NZ_LT608334.1"/>
</dbReference>
<dbReference type="Pfam" id="PF05014">
    <property type="entry name" value="Nuc_deoxyrib_tr"/>
    <property type="match status" value="1"/>
</dbReference>
<organism evidence="1">
    <name type="scientific">uncultured Pleomorphomonas sp</name>
    <dbReference type="NCBI Taxonomy" id="442121"/>
    <lineage>
        <taxon>Bacteria</taxon>
        <taxon>Pseudomonadati</taxon>
        <taxon>Pseudomonadota</taxon>
        <taxon>Alphaproteobacteria</taxon>
        <taxon>Hyphomicrobiales</taxon>
        <taxon>Pleomorphomonadaceae</taxon>
        <taxon>Pleomorphomonas</taxon>
        <taxon>environmental samples</taxon>
    </lineage>
</organism>
<dbReference type="EMBL" id="FMJD01000007">
    <property type="protein sequence ID" value="SCM75930.1"/>
    <property type="molecule type" value="Genomic_DNA"/>
</dbReference>
<gene>
    <name evidence="1" type="ORF">KL86PLE_30376</name>
</gene>
<evidence type="ECO:0000313" key="1">
    <source>
        <dbReference type="EMBL" id="SCM75930.1"/>
    </source>
</evidence>